<keyword evidence="3" id="KW-1185">Reference proteome</keyword>
<reference evidence="2 4" key="1">
    <citation type="journal article" date="2020" name="Stud. Mycol.">
        <title>101 Dothideomycetes genomes: a test case for predicting lifestyles and emergence of pathogens.</title>
        <authorList>
            <person name="Haridas S."/>
            <person name="Albert R."/>
            <person name="Binder M."/>
            <person name="Bloem J."/>
            <person name="Labutti K."/>
            <person name="Salamov A."/>
            <person name="Andreopoulos B."/>
            <person name="Baker S."/>
            <person name="Barry K."/>
            <person name="Bills G."/>
            <person name="Bluhm B."/>
            <person name="Cannon C."/>
            <person name="Castanera R."/>
            <person name="Culley D."/>
            <person name="Daum C."/>
            <person name="Ezra D."/>
            <person name="Gonzalez J."/>
            <person name="Henrissat B."/>
            <person name="Kuo A."/>
            <person name="Liang C."/>
            <person name="Lipzen A."/>
            <person name="Lutzoni F."/>
            <person name="Magnuson J."/>
            <person name="Mondo S."/>
            <person name="Nolan M."/>
            <person name="Ohm R."/>
            <person name="Pangilinan J."/>
            <person name="Park H.-J."/>
            <person name="Ramirez L."/>
            <person name="Alfaro M."/>
            <person name="Sun H."/>
            <person name="Tritt A."/>
            <person name="Yoshinaga Y."/>
            <person name="Zwiers L.-H."/>
            <person name="Turgeon B."/>
            <person name="Goodwin S."/>
            <person name="Spatafora J."/>
            <person name="Crous P."/>
            <person name="Grigoriev I."/>
        </authorList>
    </citation>
    <scope>NUCLEOTIDE SEQUENCE</scope>
    <source>
        <strain evidence="2 4">CBS 304.34</strain>
    </source>
</reference>
<gene>
    <name evidence="2 4" type="ORF">BDZ99DRAFT_463911</name>
</gene>
<evidence type="ECO:0000313" key="4">
    <source>
        <dbReference type="RefSeq" id="XP_033576063.1"/>
    </source>
</evidence>
<accession>A0A6A6YKM4</accession>
<protein>
    <submittedName>
        <fullName evidence="2 4">Uncharacterized protein</fullName>
    </submittedName>
</protein>
<sequence>MPRTHPHSSSHYHILIICPKNKPTNTPPPHSCIVPRSTGHPSLLPRSSATRWSSCSPARLTPNHQNTPHHATMPRIPESGHRAERKT</sequence>
<proteinExistence type="predicted"/>
<dbReference type="Proteomes" id="UP000504636">
    <property type="component" value="Unplaced"/>
</dbReference>
<feature type="compositionally biased region" description="Polar residues" evidence="1">
    <location>
        <begin position="45"/>
        <end position="69"/>
    </location>
</feature>
<feature type="compositionally biased region" description="Basic and acidic residues" evidence="1">
    <location>
        <begin position="78"/>
        <end position="87"/>
    </location>
</feature>
<evidence type="ECO:0000256" key="1">
    <source>
        <dbReference type="SAM" id="MobiDB-lite"/>
    </source>
</evidence>
<feature type="region of interest" description="Disordered" evidence="1">
    <location>
        <begin position="27"/>
        <end position="87"/>
    </location>
</feature>
<evidence type="ECO:0000313" key="3">
    <source>
        <dbReference type="Proteomes" id="UP000504636"/>
    </source>
</evidence>
<dbReference type="AlphaFoldDB" id="A0A6A6YKM4"/>
<organism evidence="2">
    <name type="scientific">Mytilinidion resinicola</name>
    <dbReference type="NCBI Taxonomy" id="574789"/>
    <lineage>
        <taxon>Eukaryota</taxon>
        <taxon>Fungi</taxon>
        <taxon>Dikarya</taxon>
        <taxon>Ascomycota</taxon>
        <taxon>Pezizomycotina</taxon>
        <taxon>Dothideomycetes</taxon>
        <taxon>Pleosporomycetidae</taxon>
        <taxon>Mytilinidiales</taxon>
        <taxon>Mytilinidiaceae</taxon>
        <taxon>Mytilinidion</taxon>
    </lineage>
</organism>
<dbReference type="EMBL" id="MU003702">
    <property type="protein sequence ID" value="KAF2809099.1"/>
    <property type="molecule type" value="Genomic_DNA"/>
</dbReference>
<reference evidence="4" key="2">
    <citation type="submission" date="2020-04" db="EMBL/GenBank/DDBJ databases">
        <authorList>
            <consortium name="NCBI Genome Project"/>
        </authorList>
    </citation>
    <scope>NUCLEOTIDE SEQUENCE</scope>
    <source>
        <strain evidence="4">CBS 304.34</strain>
    </source>
</reference>
<dbReference type="GeneID" id="54461069"/>
<name>A0A6A6YKM4_9PEZI</name>
<reference evidence="4" key="3">
    <citation type="submission" date="2025-04" db="UniProtKB">
        <authorList>
            <consortium name="RefSeq"/>
        </authorList>
    </citation>
    <scope>IDENTIFICATION</scope>
    <source>
        <strain evidence="4">CBS 304.34</strain>
    </source>
</reference>
<evidence type="ECO:0000313" key="2">
    <source>
        <dbReference type="EMBL" id="KAF2809099.1"/>
    </source>
</evidence>
<dbReference type="RefSeq" id="XP_033576063.1">
    <property type="nucleotide sequence ID" value="XM_033720176.1"/>
</dbReference>